<evidence type="ECO:0000313" key="2">
    <source>
        <dbReference type="EMBL" id="MCA9308200.1"/>
    </source>
</evidence>
<dbReference type="InterPro" id="IPR011990">
    <property type="entry name" value="TPR-like_helical_dom_sf"/>
</dbReference>
<proteinExistence type="predicted"/>
<sequence>METLDLNASKETRETVKESTQQLRETGKINEALELFLQVMLWDDEQGTIKGRMDVRGHIRICYSLLADNGIEPQVNRAKALQIANEAIEIGEADASINPASIAIQKVQLAGALKDMAVNATAAEQETLLNEALTRVNQALENLPGTEAHRAWPLNTKANIVFQLGNTQEALAIVEEGIQALNNGYAAELHNKDGQMKLDVWESGLLLTKATILNSLGTQEEALDSVNQALGISRRSGLEQRIRQADELIKIIEAGQE</sequence>
<protein>
    <recommendedName>
        <fullName evidence="4">Tetratricopeptide repeat protein</fullName>
    </recommendedName>
</protein>
<gene>
    <name evidence="2" type="ORF">KC980_01695</name>
</gene>
<dbReference type="Proteomes" id="UP000740557">
    <property type="component" value="Unassembled WGS sequence"/>
</dbReference>
<feature type="compositionally biased region" description="Basic and acidic residues" evidence="1">
    <location>
        <begin position="8"/>
        <end position="17"/>
    </location>
</feature>
<comment type="caution">
    <text evidence="2">The sequence shown here is derived from an EMBL/GenBank/DDBJ whole genome shotgun (WGS) entry which is preliminary data.</text>
</comment>
<organism evidence="2 3">
    <name type="scientific">candidate division WWE3 bacterium</name>
    <dbReference type="NCBI Taxonomy" id="2053526"/>
    <lineage>
        <taxon>Bacteria</taxon>
        <taxon>Katanobacteria</taxon>
    </lineage>
</organism>
<name>A0A955EB76_UNCKA</name>
<dbReference type="AlphaFoldDB" id="A0A955EB76"/>
<reference evidence="2" key="1">
    <citation type="submission" date="2020-04" db="EMBL/GenBank/DDBJ databases">
        <authorList>
            <person name="Zhang T."/>
        </authorList>
    </citation>
    <scope>NUCLEOTIDE SEQUENCE</scope>
    <source>
        <strain evidence="2">HKST-UBA79</strain>
    </source>
</reference>
<dbReference type="Gene3D" id="1.25.40.10">
    <property type="entry name" value="Tetratricopeptide repeat domain"/>
    <property type="match status" value="1"/>
</dbReference>
<evidence type="ECO:0000313" key="3">
    <source>
        <dbReference type="Proteomes" id="UP000740557"/>
    </source>
</evidence>
<feature type="region of interest" description="Disordered" evidence="1">
    <location>
        <begin position="1"/>
        <end position="23"/>
    </location>
</feature>
<evidence type="ECO:0008006" key="4">
    <source>
        <dbReference type="Google" id="ProtNLM"/>
    </source>
</evidence>
<dbReference type="SUPFAM" id="SSF48452">
    <property type="entry name" value="TPR-like"/>
    <property type="match status" value="1"/>
</dbReference>
<accession>A0A955EB76</accession>
<evidence type="ECO:0000256" key="1">
    <source>
        <dbReference type="SAM" id="MobiDB-lite"/>
    </source>
</evidence>
<reference evidence="2" key="2">
    <citation type="journal article" date="2021" name="Microbiome">
        <title>Successional dynamics and alternative stable states in a saline activated sludge microbial community over 9 years.</title>
        <authorList>
            <person name="Wang Y."/>
            <person name="Ye J."/>
            <person name="Ju F."/>
            <person name="Liu L."/>
            <person name="Boyd J.A."/>
            <person name="Deng Y."/>
            <person name="Parks D.H."/>
            <person name="Jiang X."/>
            <person name="Yin X."/>
            <person name="Woodcroft B.J."/>
            <person name="Tyson G.W."/>
            <person name="Hugenholtz P."/>
            <person name="Polz M.F."/>
            <person name="Zhang T."/>
        </authorList>
    </citation>
    <scope>NUCLEOTIDE SEQUENCE</scope>
    <source>
        <strain evidence="2">HKST-UBA79</strain>
    </source>
</reference>
<dbReference type="EMBL" id="JAGQNX010000048">
    <property type="protein sequence ID" value="MCA9308200.1"/>
    <property type="molecule type" value="Genomic_DNA"/>
</dbReference>